<comment type="similarity">
    <text evidence="1">Belongs to the inositol monophosphatase superfamily.</text>
</comment>
<comment type="catalytic activity">
    <reaction evidence="5">
        <text>1D-myo-inositol 1,3,4-trisphosphate + H2O = 1D-myo-inositol 3,4-bisphosphate + phosphate</text>
        <dbReference type="Rhea" id="RHEA:70319"/>
        <dbReference type="ChEBI" id="CHEBI:15377"/>
        <dbReference type="ChEBI" id="CHEBI:43474"/>
        <dbReference type="ChEBI" id="CHEBI:58414"/>
        <dbReference type="ChEBI" id="CHEBI:83241"/>
    </reaction>
    <physiologicalReaction direction="left-to-right" evidence="5">
        <dbReference type="Rhea" id="RHEA:70320"/>
    </physiologicalReaction>
</comment>
<dbReference type="InterPro" id="IPR000760">
    <property type="entry name" value="Inositol_monophosphatase-like"/>
</dbReference>
<gene>
    <name evidence="9" type="primary">INPP</name>
</gene>
<evidence type="ECO:0000256" key="2">
    <source>
        <dbReference type="ARBA" id="ARBA00022671"/>
    </source>
</evidence>
<dbReference type="EC" id="3.1.3.57" evidence="7"/>
<keyword evidence="2" id="KW-0452">Lithium</keyword>
<dbReference type="PANTHER" id="PTHR43028">
    <property type="entry name" value="3'(2'),5'-BISPHOSPHATE NUCLEOTIDASE 1"/>
    <property type="match status" value="1"/>
</dbReference>
<reference evidence="9" key="1">
    <citation type="submission" date="2009-03" db="EMBL/GenBank/DDBJ databases">
        <title>Caligus clemensi ESTs and full-length cDNAs.</title>
        <authorList>
            <person name="Yasuike M."/>
            <person name="von Schalburg K."/>
            <person name="Cooper G."/>
            <person name="Leong J."/>
            <person name="Jones S.R.M."/>
            <person name="Koop B.F."/>
        </authorList>
    </citation>
    <scope>NUCLEOTIDE SEQUENCE</scope>
    <source>
        <tissue evidence="9">Whole</tissue>
    </source>
</reference>
<comment type="catalytic activity">
    <reaction evidence="6">
        <text>1D-myo-inositol 1,4-bisphosphate + H2O = 1D-myo-inositol 4-phosphate + phosphate</text>
        <dbReference type="Rhea" id="RHEA:15553"/>
        <dbReference type="ChEBI" id="CHEBI:15377"/>
        <dbReference type="ChEBI" id="CHEBI:43474"/>
        <dbReference type="ChEBI" id="CHEBI:58282"/>
        <dbReference type="ChEBI" id="CHEBI:58469"/>
        <dbReference type="EC" id="3.1.3.57"/>
    </reaction>
    <physiologicalReaction direction="left-to-right" evidence="6">
        <dbReference type="Rhea" id="RHEA:15554"/>
    </physiologicalReaction>
</comment>
<evidence type="ECO:0000256" key="4">
    <source>
        <dbReference type="ARBA" id="ARBA00022842"/>
    </source>
</evidence>
<dbReference type="GO" id="GO:0046872">
    <property type="term" value="F:metal ion binding"/>
    <property type="evidence" value="ECO:0007669"/>
    <property type="project" value="UniProtKB-KW"/>
</dbReference>
<sequence>MTTISARKLLLDIIRASEKASLIARACREEEELFRLLIQEKKTTDSTPDFKTLADVLIQEMIKQELIDSVQNVRGEENNEFMNKLGESITIQVQESEALTAKLLESVLDGHSTPAATLARLVHCKSLEVEESVVKHIQEVIREEMEIDTKDISLWVDPIDSTKNYIRGTEGTDSPITSVVPNGLSVVTVLIGVHHIHSGKPLLGVINCPFVDRQPGSKQWNGRVFWGLGIDGHYLNNISYNKAKAERYRIVCGNRSV</sequence>
<dbReference type="Gene3D" id="3.30.540.10">
    <property type="entry name" value="Fructose-1,6-Bisphosphatase, subunit A, domain 1"/>
    <property type="match status" value="1"/>
</dbReference>
<feature type="binding site" evidence="8">
    <location>
        <position position="157"/>
    </location>
    <ligand>
        <name>Mg(2+)</name>
        <dbReference type="ChEBI" id="CHEBI:18420"/>
        <label>1</label>
        <note>catalytic</note>
    </ligand>
</feature>
<feature type="binding site" evidence="8">
    <location>
        <position position="159"/>
    </location>
    <ligand>
        <name>Mg(2+)</name>
        <dbReference type="ChEBI" id="CHEBI:18420"/>
        <label>1</label>
        <note>catalytic</note>
    </ligand>
</feature>
<evidence type="ECO:0000256" key="8">
    <source>
        <dbReference type="PIRSR" id="PIRSR600760-2"/>
    </source>
</evidence>
<feature type="binding site" evidence="8">
    <location>
        <position position="76"/>
    </location>
    <ligand>
        <name>Mg(2+)</name>
        <dbReference type="ChEBI" id="CHEBI:18420"/>
        <label>1</label>
        <note>catalytic</note>
    </ligand>
</feature>
<dbReference type="Gene3D" id="4.10.460.10">
    <property type="entry name" value="Inositol Polyphosphate 1-phosphatase, domain 1"/>
    <property type="match status" value="1"/>
</dbReference>
<proteinExistence type="evidence at transcript level"/>
<protein>
    <recommendedName>
        <fullName evidence="7">inositol-1,4-bisphosphate 1-phosphatase</fullName>
        <ecNumber evidence="7">3.1.3.57</ecNumber>
    </recommendedName>
</protein>
<name>C1C0I5_CALCM</name>
<dbReference type="Pfam" id="PF00459">
    <property type="entry name" value="Inositol_P"/>
    <property type="match status" value="1"/>
</dbReference>
<keyword evidence="4 8" id="KW-0460">Magnesium</keyword>
<keyword evidence="3 8" id="KW-0479">Metal-binding</keyword>
<dbReference type="SUPFAM" id="SSF56655">
    <property type="entry name" value="Carbohydrate phosphatase"/>
    <property type="match status" value="1"/>
</dbReference>
<evidence type="ECO:0000256" key="7">
    <source>
        <dbReference type="ARBA" id="ARBA00044519"/>
    </source>
</evidence>
<feature type="binding site" evidence="8">
    <location>
        <position position="160"/>
    </location>
    <ligand>
        <name>Mg(2+)</name>
        <dbReference type="ChEBI" id="CHEBI:18420"/>
        <label>1</label>
        <note>catalytic</note>
    </ligand>
</feature>
<dbReference type="GO" id="GO:0004441">
    <property type="term" value="F:inositol-1,4-bisphosphate 1-phosphatase activity"/>
    <property type="evidence" value="ECO:0007669"/>
    <property type="project" value="UniProtKB-EC"/>
</dbReference>
<evidence type="ECO:0000256" key="1">
    <source>
        <dbReference type="ARBA" id="ARBA00009759"/>
    </source>
</evidence>
<dbReference type="InterPro" id="IPR044897">
    <property type="entry name" value="INPP1_dom_1"/>
</dbReference>
<dbReference type="PROSITE" id="PS00629">
    <property type="entry name" value="IMP_1"/>
    <property type="match status" value="1"/>
</dbReference>
<evidence type="ECO:0000256" key="3">
    <source>
        <dbReference type="ARBA" id="ARBA00022723"/>
    </source>
</evidence>
<comment type="cofactor">
    <cofactor evidence="8">
        <name>Mg(2+)</name>
        <dbReference type="ChEBI" id="CHEBI:18420"/>
    </cofactor>
</comment>
<dbReference type="PANTHER" id="PTHR43028:SF3">
    <property type="entry name" value="INOSITOL POLYPHOSPHATE 1-PHOSPHATASE"/>
    <property type="match status" value="1"/>
</dbReference>
<evidence type="ECO:0000256" key="6">
    <source>
        <dbReference type="ARBA" id="ARBA00044478"/>
    </source>
</evidence>
<dbReference type="InterPro" id="IPR020583">
    <property type="entry name" value="Inositol_monoP_metal-BS"/>
</dbReference>
<evidence type="ECO:0000256" key="5">
    <source>
        <dbReference type="ARBA" id="ARBA00044465"/>
    </source>
</evidence>
<dbReference type="InterPro" id="IPR050725">
    <property type="entry name" value="CysQ/Inositol_MonoPase"/>
</dbReference>
<dbReference type="AlphaFoldDB" id="C1C0I5"/>
<accession>C1C0I5</accession>
<dbReference type="EMBL" id="BT080364">
    <property type="protein sequence ID" value="ACO14788.1"/>
    <property type="molecule type" value="mRNA"/>
</dbReference>
<evidence type="ECO:0000313" key="9">
    <source>
        <dbReference type="EMBL" id="ACO14788.1"/>
    </source>
</evidence>
<organism evidence="9">
    <name type="scientific">Caligus clemensi</name>
    <name type="common">Sea louse</name>
    <dbReference type="NCBI Taxonomy" id="344056"/>
    <lineage>
        <taxon>Eukaryota</taxon>
        <taxon>Metazoa</taxon>
        <taxon>Ecdysozoa</taxon>
        <taxon>Arthropoda</taxon>
        <taxon>Crustacea</taxon>
        <taxon>Multicrustacea</taxon>
        <taxon>Hexanauplia</taxon>
        <taxon>Copepoda</taxon>
        <taxon>Siphonostomatoida</taxon>
        <taxon>Caligidae</taxon>
        <taxon>Caligus</taxon>
    </lineage>
</organism>